<dbReference type="PANTHER" id="PTHR10334">
    <property type="entry name" value="CYSTEINE-RICH SECRETORY PROTEIN-RELATED"/>
    <property type="match status" value="1"/>
</dbReference>
<reference evidence="4" key="1">
    <citation type="submission" date="2025-08" db="UniProtKB">
        <authorList>
            <consortium name="RefSeq"/>
        </authorList>
    </citation>
    <scope>IDENTIFICATION</scope>
    <source>
        <tissue evidence="4">Whole sample</tissue>
    </source>
</reference>
<dbReference type="Pfam" id="PF00188">
    <property type="entry name" value="CAP"/>
    <property type="match status" value="1"/>
</dbReference>
<organism evidence="3 4">
    <name type="scientific">Crassostrea virginica</name>
    <name type="common">Eastern oyster</name>
    <dbReference type="NCBI Taxonomy" id="6565"/>
    <lineage>
        <taxon>Eukaryota</taxon>
        <taxon>Metazoa</taxon>
        <taxon>Spiralia</taxon>
        <taxon>Lophotrochozoa</taxon>
        <taxon>Mollusca</taxon>
        <taxon>Bivalvia</taxon>
        <taxon>Autobranchia</taxon>
        <taxon>Pteriomorphia</taxon>
        <taxon>Ostreida</taxon>
        <taxon>Ostreoidea</taxon>
        <taxon>Ostreidae</taxon>
        <taxon>Crassostrea</taxon>
    </lineage>
</organism>
<dbReference type="Gene3D" id="3.40.33.10">
    <property type="entry name" value="CAP"/>
    <property type="match status" value="1"/>
</dbReference>
<dbReference type="InterPro" id="IPR014044">
    <property type="entry name" value="CAP_dom"/>
</dbReference>
<name>A0A8B8DQ01_CRAVI</name>
<dbReference type="Proteomes" id="UP000694844">
    <property type="component" value="Chromosome 4"/>
</dbReference>
<dbReference type="InterPro" id="IPR035940">
    <property type="entry name" value="CAP_sf"/>
</dbReference>
<keyword evidence="3" id="KW-1185">Reference proteome</keyword>
<dbReference type="GeneID" id="111128453"/>
<dbReference type="KEGG" id="cvn:111128453"/>
<dbReference type="InterPro" id="IPR002413">
    <property type="entry name" value="V5_allergen-like"/>
</dbReference>
<feature type="signal peptide" evidence="1">
    <location>
        <begin position="1"/>
        <end position="17"/>
    </location>
</feature>
<proteinExistence type="predicted"/>
<feature type="chain" id="PRO_5034443390" evidence="1">
    <location>
        <begin position="18"/>
        <end position="179"/>
    </location>
</feature>
<dbReference type="OrthoDB" id="737510at2759"/>
<sequence>MGFLGLLLLTQVTIVVALDQFSYLEAHNNYRRNVQPHAANMKKLKWSEELALKAQRWASKCTYGPDPETSSFSYACVGENYYLGYGNPTASNVVLLWASQSYSYSYENDHCNSSSCDDYKQVVWADTEEIGCAEHKCQAGTLVVCNYGPGAKPSGQPYIKGFPCTLCPSGFSCQDGLCV</sequence>
<dbReference type="PRINTS" id="PR00838">
    <property type="entry name" value="V5ALLERGEN"/>
</dbReference>
<evidence type="ECO:0000259" key="2">
    <source>
        <dbReference type="SMART" id="SM00198"/>
    </source>
</evidence>
<dbReference type="AlphaFoldDB" id="A0A8B8DQ01"/>
<dbReference type="SMART" id="SM00198">
    <property type="entry name" value="SCP"/>
    <property type="match status" value="1"/>
</dbReference>
<dbReference type="SUPFAM" id="SSF55797">
    <property type="entry name" value="PR-1-like"/>
    <property type="match status" value="1"/>
</dbReference>
<feature type="domain" description="SCP" evidence="2">
    <location>
        <begin position="18"/>
        <end position="155"/>
    </location>
</feature>
<keyword evidence="1" id="KW-0732">Signal</keyword>
<evidence type="ECO:0000256" key="1">
    <source>
        <dbReference type="SAM" id="SignalP"/>
    </source>
</evidence>
<gene>
    <name evidence="4" type="primary">LOC111128453</name>
</gene>
<evidence type="ECO:0000313" key="3">
    <source>
        <dbReference type="Proteomes" id="UP000694844"/>
    </source>
</evidence>
<dbReference type="CDD" id="cd05380">
    <property type="entry name" value="CAP_euk"/>
    <property type="match status" value="1"/>
</dbReference>
<protein>
    <submittedName>
        <fullName evidence="4">GLIPR1-like protein 1</fullName>
    </submittedName>
</protein>
<dbReference type="PRINTS" id="PR00837">
    <property type="entry name" value="V5TPXLIKE"/>
</dbReference>
<dbReference type="RefSeq" id="XP_022329773.1">
    <property type="nucleotide sequence ID" value="XM_022474065.1"/>
</dbReference>
<accession>A0A8B8DQ01</accession>
<evidence type="ECO:0000313" key="4">
    <source>
        <dbReference type="RefSeq" id="XP_022329773.1"/>
    </source>
</evidence>
<dbReference type="InterPro" id="IPR001283">
    <property type="entry name" value="CRISP-related"/>
</dbReference>